<dbReference type="Proteomes" id="UP000037035">
    <property type="component" value="Unassembled WGS sequence"/>
</dbReference>
<dbReference type="InterPro" id="IPR038717">
    <property type="entry name" value="Tc1-like_DDE_dom"/>
</dbReference>
<evidence type="ECO:0000313" key="2">
    <source>
        <dbReference type="EMBL" id="KNZ58352.1"/>
    </source>
</evidence>
<feature type="domain" description="Tc1-like transposase DDE" evidence="1">
    <location>
        <begin position="8"/>
        <end position="52"/>
    </location>
</feature>
<sequence length="82" mass="9263">MSSAEARAETRTSLNSSKSISIEFLPPYSPFLNPIKYLFHSIKAYAITPQKSKNFFTHCCHLYHPCTEMQDINGALLNSPPE</sequence>
<comment type="caution">
    <text evidence="2">The sequence shown here is derived from an EMBL/GenBank/DDBJ whole genome shotgun (WGS) entry which is preliminary data.</text>
</comment>
<reference evidence="2 3" key="1">
    <citation type="submission" date="2015-08" db="EMBL/GenBank/DDBJ databases">
        <title>Next Generation Sequencing and Analysis of the Genome of Puccinia sorghi L Schw, the Causal Agent of Maize Common Rust.</title>
        <authorList>
            <person name="Rochi L."/>
            <person name="Burguener G."/>
            <person name="Darino M."/>
            <person name="Turjanski A."/>
            <person name="Kreff E."/>
            <person name="Dieguez M.J."/>
            <person name="Sacco F."/>
        </authorList>
    </citation>
    <scope>NUCLEOTIDE SEQUENCE [LARGE SCALE GENOMIC DNA]</scope>
    <source>
        <strain evidence="2 3">RO10H11247</strain>
    </source>
</reference>
<protein>
    <recommendedName>
        <fullName evidence="1">Tc1-like transposase DDE domain-containing protein</fullName>
    </recommendedName>
</protein>
<dbReference type="STRING" id="27349.A0A0L6VCS5"/>
<dbReference type="GO" id="GO:0003676">
    <property type="term" value="F:nucleic acid binding"/>
    <property type="evidence" value="ECO:0007669"/>
    <property type="project" value="InterPro"/>
</dbReference>
<keyword evidence="3" id="KW-1185">Reference proteome</keyword>
<dbReference type="Gene3D" id="3.30.420.10">
    <property type="entry name" value="Ribonuclease H-like superfamily/Ribonuclease H"/>
    <property type="match status" value="1"/>
</dbReference>
<accession>A0A0L6VCS5</accession>
<gene>
    <name evidence="2" type="ORF">VP01_1946g6</name>
</gene>
<dbReference type="AlphaFoldDB" id="A0A0L6VCS5"/>
<name>A0A0L6VCS5_9BASI</name>
<dbReference type="EMBL" id="LAVV01006777">
    <property type="protein sequence ID" value="KNZ58352.1"/>
    <property type="molecule type" value="Genomic_DNA"/>
</dbReference>
<evidence type="ECO:0000259" key="1">
    <source>
        <dbReference type="Pfam" id="PF13358"/>
    </source>
</evidence>
<dbReference type="InterPro" id="IPR036397">
    <property type="entry name" value="RNaseH_sf"/>
</dbReference>
<proteinExistence type="predicted"/>
<organism evidence="2 3">
    <name type="scientific">Puccinia sorghi</name>
    <dbReference type="NCBI Taxonomy" id="27349"/>
    <lineage>
        <taxon>Eukaryota</taxon>
        <taxon>Fungi</taxon>
        <taxon>Dikarya</taxon>
        <taxon>Basidiomycota</taxon>
        <taxon>Pucciniomycotina</taxon>
        <taxon>Pucciniomycetes</taxon>
        <taxon>Pucciniales</taxon>
        <taxon>Pucciniaceae</taxon>
        <taxon>Puccinia</taxon>
    </lineage>
</organism>
<evidence type="ECO:0000313" key="3">
    <source>
        <dbReference type="Proteomes" id="UP000037035"/>
    </source>
</evidence>
<dbReference type="OrthoDB" id="2428500at2759"/>
<dbReference type="VEuPathDB" id="FungiDB:VP01_1946g6"/>
<dbReference type="Pfam" id="PF13358">
    <property type="entry name" value="DDE_3"/>
    <property type="match status" value="1"/>
</dbReference>